<dbReference type="PANTHER" id="PTHR43238:SF1">
    <property type="entry name" value="GDP-L-FUCOSE SYNTHASE"/>
    <property type="match status" value="1"/>
</dbReference>
<accession>A0A1H2UVZ8</accession>
<dbReference type="GO" id="GO:0070401">
    <property type="term" value="F:NADP+ binding"/>
    <property type="evidence" value="ECO:0007669"/>
    <property type="project" value="UniProtKB-UniRule"/>
</dbReference>
<feature type="site" description="Important for catalytic activity" evidence="5">
    <location>
        <position position="107"/>
    </location>
</feature>
<dbReference type="PANTHER" id="PTHR43238">
    <property type="entry name" value="GDP-L-FUCOSE SYNTHASE"/>
    <property type="match status" value="1"/>
</dbReference>
<feature type="binding site" evidence="5">
    <location>
        <position position="180"/>
    </location>
    <ligand>
        <name>NADP(+)</name>
        <dbReference type="ChEBI" id="CHEBI:58349"/>
    </ligand>
</feature>
<feature type="binding site" evidence="5">
    <location>
        <position position="210"/>
    </location>
    <ligand>
        <name>substrate</name>
    </ligand>
</feature>
<dbReference type="GO" id="GO:0016853">
    <property type="term" value="F:isomerase activity"/>
    <property type="evidence" value="ECO:0007669"/>
    <property type="project" value="UniProtKB-KW"/>
</dbReference>
<comment type="similarity">
    <text evidence="1 5">Belongs to the NAD(P)-dependent epimerase/dehydratase family. Fucose synthase subfamily.</text>
</comment>
<dbReference type="RefSeq" id="WP_244508559.1">
    <property type="nucleotide sequence ID" value="NZ_FNOI01000002.1"/>
</dbReference>
<sequence>MKPLSEKRILLTGGGGMVGRNLLNAATGLNIDHPSSKELDLTEAATVADYIRDTKPDLVIHAAGKVGGIQANMADPVAFLDQNLAIGRNLIMGAFNAGVPEFLNLGSTCIYPRAAENPLREEMVLTGELEPTNEGYAIAKIAALRLCQYIRRQRADLQYKTLIPCNLYGPHDNFHPQKSHLLPAIIRKVHDAKLSGETKVEIWGDGTARREFMYAGDLADAILRAAHDMEPLPDLMNTGIGHDHSINDYYQTVADVLGWEGEFTHDLSKPVGMKQKLCATDKADAWGWQASTSLADGIGKTYNFFLENHVS</sequence>
<feature type="site" description="Important for catalytic activity" evidence="5">
    <location>
        <position position="109"/>
    </location>
</feature>
<feature type="binding site" evidence="5">
    <location>
        <begin position="105"/>
        <end position="108"/>
    </location>
    <ligand>
        <name>NADP(+)</name>
        <dbReference type="ChEBI" id="CHEBI:58349"/>
    </ligand>
</feature>
<keyword evidence="8" id="KW-1185">Reference proteome</keyword>
<keyword evidence="3 5" id="KW-0560">Oxidoreductase</keyword>
<dbReference type="EMBL" id="FNOI01000002">
    <property type="protein sequence ID" value="SDW60251.1"/>
    <property type="molecule type" value="Genomic_DNA"/>
</dbReference>
<gene>
    <name evidence="5" type="primary">fcl</name>
    <name evidence="7" type="ORF">SAMN04488001_1309</name>
</gene>
<feature type="domain" description="NAD-dependent epimerase/dehydratase" evidence="6">
    <location>
        <begin position="9"/>
        <end position="228"/>
    </location>
</feature>
<dbReference type="GO" id="GO:0042351">
    <property type="term" value="P:'de novo' GDP-L-fucose biosynthetic process"/>
    <property type="evidence" value="ECO:0007669"/>
    <property type="project" value="UniProtKB-UniRule"/>
</dbReference>
<dbReference type="Pfam" id="PF01370">
    <property type="entry name" value="Epimerase"/>
    <property type="match status" value="1"/>
</dbReference>
<evidence type="ECO:0000256" key="5">
    <source>
        <dbReference type="HAMAP-Rule" id="MF_00956"/>
    </source>
</evidence>
<dbReference type="Gene3D" id="3.90.25.10">
    <property type="entry name" value="UDP-galactose 4-epimerase, domain 1"/>
    <property type="match status" value="1"/>
</dbReference>
<dbReference type="STRING" id="670155.SAMN04488001_1309"/>
<feature type="binding site" evidence="5">
    <location>
        <position position="188"/>
    </location>
    <ligand>
        <name>substrate</name>
    </ligand>
</feature>
<dbReference type="InterPro" id="IPR036291">
    <property type="entry name" value="NAD(P)-bd_dom_sf"/>
</dbReference>
<keyword evidence="2 5" id="KW-0521">NADP</keyword>
<evidence type="ECO:0000313" key="8">
    <source>
        <dbReference type="Proteomes" id="UP000199441"/>
    </source>
</evidence>
<evidence type="ECO:0000313" key="7">
    <source>
        <dbReference type="EMBL" id="SDW60251.1"/>
    </source>
</evidence>
<name>A0A1H2UVZ8_9RHOB</name>
<feature type="binding site" evidence="5">
    <location>
        <position position="140"/>
    </location>
    <ligand>
        <name>NADP(+)</name>
        <dbReference type="ChEBI" id="CHEBI:58349"/>
    </ligand>
</feature>
<keyword evidence="4 5" id="KW-0413">Isomerase</keyword>
<comment type="caution">
    <text evidence="5">Lacks conserved residue(s) required for the propagation of feature annotation.</text>
</comment>
<proteinExistence type="inferred from homology"/>
<feature type="binding site" evidence="5">
    <location>
        <position position="203"/>
    </location>
    <ligand>
        <name>substrate</name>
    </ligand>
</feature>
<comment type="catalytic activity">
    <reaction evidence="5">
        <text>GDP-beta-L-fucose + NADP(+) = GDP-4-dehydro-alpha-D-rhamnose + NADPH + H(+)</text>
        <dbReference type="Rhea" id="RHEA:18885"/>
        <dbReference type="ChEBI" id="CHEBI:15378"/>
        <dbReference type="ChEBI" id="CHEBI:57273"/>
        <dbReference type="ChEBI" id="CHEBI:57783"/>
        <dbReference type="ChEBI" id="CHEBI:57964"/>
        <dbReference type="ChEBI" id="CHEBI:58349"/>
        <dbReference type="EC" id="1.1.1.271"/>
    </reaction>
</comment>
<feature type="binding site" evidence="5">
    <location>
        <begin position="13"/>
        <end position="19"/>
    </location>
    <ligand>
        <name>NADP(+)</name>
        <dbReference type="ChEBI" id="CHEBI:58349"/>
    </ligand>
</feature>
<dbReference type="InterPro" id="IPR001509">
    <property type="entry name" value="Epimerase_deHydtase"/>
</dbReference>
<dbReference type="CDD" id="cd05239">
    <property type="entry name" value="GDP_FS_SDR_e"/>
    <property type="match status" value="1"/>
</dbReference>
<feature type="active site" description="Proton donor/acceptor" evidence="5">
    <location>
        <position position="136"/>
    </location>
</feature>
<comment type="function">
    <text evidence="5">Catalyzes the two-step NADP-dependent conversion of GDP-4-dehydro-6-deoxy-D-mannose to GDP-fucose, involving an epimerase and a reductase reaction.</text>
</comment>
<evidence type="ECO:0000256" key="3">
    <source>
        <dbReference type="ARBA" id="ARBA00023002"/>
    </source>
</evidence>
<protein>
    <recommendedName>
        <fullName evidence="5">GDP-L-fucose synthase</fullName>
        <ecNumber evidence="5">1.1.1.271</ecNumber>
    </recommendedName>
    <alternativeName>
        <fullName evidence="5">GDP-4-keto-6-deoxy-D-mannose-3,5-epimerase-4-reductase</fullName>
    </alternativeName>
</protein>
<dbReference type="AlphaFoldDB" id="A0A1H2UVZ8"/>
<dbReference type="SUPFAM" id="SSF51735">
    <property type="entry name" value="NAD(P)-binding Rossmann-fold domains"/>
    <property type="match status" value="1"/>
</dbReference>
<keyword evidence="5" id="KW-0511">Multifunctional enzyme</keyword>
<dbReference type="HAMAP" id="MF_00956">
    <property type="entry name" value="GDP_fucose_synth"/>
    <property type="match status" value="1"/>
</dbReference>
<reference evidence="8" key="1">
    <citation type="submission" date="2016-10" db="EMBL/GenBank/DDBJ databases">
        <authorList>
            <person name="Varghese N."/>
            <person name="Submissions S."/>
        </authorList>
    </citation>
    <scope>NUCLEOTIDE SEQUENCE [LARGE SCALE GENOMIC DNA]</scope>
    <source>
        <strain evidence="8">DSM 26922</strain>
    </source>
</reference>
<dbReference type="InterPro" id="IPR028614">
    <property type="entry name" value="GDP_fucose/colitose_synth"/>
</dbReference>
<dbReference type="EC" id="1.1.1.271" evidence="5"/>
<dbReference type="Gene3D" id="3.40.50.720">
    <property type="entry name" value="NAD(P)-binding Rossmann-like Domain"/>
    <property type="match status" value="1"/>
</dbReference>
<dbReference type="GO" id="GO:0050577">
    <property type="term" value="F:GDP-L-fucose synthase activity"/>
    <property type="evidence" value="ECO:0007669"/>
    <property type="project" value="UniProtKB-UniRule"/>
</dbReference>
<dbReference type="Proteomes" id="UP000199441">
    <property type="component" value="Unassembled WGS sequence"/>
</dbReference>
<comment type="pathway">
    <text evidence="5">Nucleotide-sugar biosynthesis; GDP-L-fucose biosynthesis via de novo pathway; GDP-L-fucose from GDP-alpha-D-mannose: step 2/2.</text>
</comment>
<evidence type="ECO:0000256" key="1">
    <source>
        <dbReference type="ARBA" id="ARBA00005959"/>
    </source>
</evidence>
<feature type="binding site" evidence="5">
    <location>
        <begin position="164"/>
        <end position="167"/>
    </location>
    <ligand>
        <name>NADP(+)</name>
        <dbReference type="ChEBI" id="CHEBI:58349"/>
    </ligand>
</feature>
<dbReference type="UniPathway" id="UPA00128">
    <property type="reaction ID" value="UER00191"/>
</dbReference>
<evidence type="ECO:0000256" key="4">
    <source>
        <dbReference type="ARBA" id="ARBA00023235"/>
    </source>
</evidence>
<organism evidence="7 8">
    <name type="scientific">Litoreibacter albidus</name>
    <dbReference type="NCBI Taxonomy" id="670155"/>
    <lineage>
        <taxon>Bacteria</taxon>
        <taxon>Pseudomonadati</taxon>
        <taxon>Pseudomonadota</taxon>
        <taxon>Alphaproteobacteria</taxon>
        <taxon>Rhodobacterales</taxon>
        <taxon>Roseobacteraceae</taxon>
        <taxon>Litoreibacter</taxon>
    </lineage>
</organism>
<evidence type="ECO:0000256" key="2">
    <source>
        <dbReference type="ARBA" id="ARBA00022857"/>
    </source>
</evidence>
<evidence type="ECO:0000259" key="6">
    <source>
        <dbReference type="Pfam" id="PF01370"/>
    </source>
</evidence>